<proteinExistence type="predicted"/>
<feature type="transmembrane region" description="Helical" evidence="1">
    <location>
        <begin position="364"/>
        <end position="393"/>
    </location>
</feature>
<keyword evidence="1" id="KW-0472">Membrane</keyword>
<evidence type="ECO:0000313" key="2">
    <source>
        <dbReference type="EMBL" id="MFA9477634.1"/>
    </source>
</evidence>
<protein>
    <recommendedName>
        <fullName evidence="4">DUF4126 domain-containing protein</fullName>
    </recommendedName>
</protein>
<feature type="transmembrane region" description="Helical" evidence="1">
    <location>
        <begin position="131"/>
        <end position="157"/>
    </location>
</feature>
<feature type="transmembrane region" description="Helical" evidence="1">
    <location>
        <begin position="7"/>
        <end position="29"/>
    </location>
</feature>
<name>A0ABV4U210_9BACT</name>
<feature type="transmembrane region" description="Helical" evidence="1">
    <location>
        <begin position="177"/>
        <end position="207"/>
    </location>
</feature>
<evidence type="ECO:0000313" key="3">
    <source>
        <dbReference type="Proteomes" id="UP001575105"/>
    </source>
</evidence>
<dbReference type="Proteomes" id="UP001575105">
    <property type="component" value="Unassembled WGS sequence"/>
</dbReference>
<gene>
    <name evidence="2" type="ORF">ACERK3_04925</name>
</gene>
<sequence length="422" mass="46337">MAQATGLTGVFASRVFIPIFAAAMLLRFGPDVPGVNQLGMLMGIDPAAVPTWFTHDVTLWILGSLALLELLAHKNAEARQLLNDIDPYIKPIAAGATLLGIATVTDMQFVEELIDPQALDMLMVQHAGVGLYILTAFVVGGTFIVATAHNALVRNFIDIDESDDTGLMKIFSWGQDLWAAFGILFLILFPIIMAVLILIGIGIILLLQKRAQIREERSKVPCPACQEPMYRVAIACGNCGHDNPNVCQLTWLGTSTALLTHNKPEHPLHLISFRRCRKCATRLHKRTPHQQCPACQTRPFNDPTVLSEYDRLISSRLGPVMIIGALLSLIPIVGLIPGVIYYRLAVVAPYRRYLGRGRALLMRWLVRILAFFLILLQVVPGVGIITVPTLAWLSHRVYRGAFLKQLQAAPSTPVPTTPVPAA</sequence>
<keyword evidence="1" id="KW-1133">Transmembrane helix</keyword>
<evidence type="ECO:0008006" key="4">
    <source>
        <dbReference type="Google" id="ProtNLM"/>
    </source>
</evidence>
<organism evidence="2 3">
    <name type="scientific">Natronomicrosphaera hydrolytica</name>
    <dbReference type="NCBI Taxonomy" id="3242702"/>
    <lineage>
        <taxon>Bacteria</taxon>
        <taxon>Pseudomonadati</taxon>
        <taxon>Planctomycetota</taxon>
        <taxon>Phycisphaerae</taxon>
        <taxon>Phycisphaerales</taxon>
        <taxon>Phycisphaeraceae</taxon>
        <taxon>Natronomicrosphaera</taxon>
    </lineage>
</organism>
<reference evidence="2 3" key="1">
    <citation type="submission" date="2024-08" db="EMBL/GenBank/DDBJ databases">
        <title>Whole-genome sequencing of halo(alkali)philic microorganisms from hypersaline lakes.</title>
        <authorList>
            <person name="Sorokin D.Y."/>
            <person name="Merkel A.Y."/>
            <person name="Messina E."/>
            <person name="Yakimov M."/>
        </authorList>
    </citation>
    <scope>NUCLEOTIDE SEQUENCE [LARGE SCALE GENOMIC DNA]</scope>
    <source>
        <strain evidence="2 3">AB-hyl4</strain>
    </source>
</reference>
<dbReference type="RefSeq" id="WP_425344563.1">
    <property type="nucleotide sequence ID" value="NZ_JBGUBD010000003.1"/>
</dbReference>
<evidence type="ECO:0000256" key="1">
    <source>
        <dbReference type="SAM" id="Phobius"/>
    </source>
</evidence>
<feature type="transmembrane region" description="Helical" evidence="1">
    <location>
        <begin position="320"/>
        <end position="344"/>
    </location>
</feature>
<keyword evidence="3" id="KW-1185">Reference proteome</keyword>
<comment type="caution">
    <text evidence="2">The sequence shown here is derived from an EMBL/GenBank/DDBJ whole genome shotgun (WGS) entry which is preliminary data.</text>
</comment>
<accession>A0ABV4U210</accession>
<feature type="transmembrane region" description="Helical" evidence="1">
    <location>
        <begin position="49"/>
        <end position="72"/>
    </location>
</feature>
<dbReference type="EMBL" id="JBGUBD010000003">
    <property type="protein sequence ID" value="MFA9477634.1"/>
    <property type="molecule type" value="Genomic_DNA"/>
</dbReference>
<keyword evidence="1" id="KW-0812">Transmembrane</keyword>